<feature type="domain" description="TIR" evidence="5">
    <location>
        <begin position="14"/>
        <end position="152"/>
    </location>
</feature>
<evidence type="ECO:0000256" key="1">
    <source>
        <dbReference type="ARBA" id="ARBA00011982"/>
    </source>
</evidence>
<dbReference type="Pfam" id="PF01582">
    <property type="entry name" value="TIR"/>
    <property type="match status" value="1"/>
</dbReference>
<evidence type="ECO:0000259" key="5">
    <source>
        <dbReference type="PROSITE" id="PS50104"/>
    </source>
</evidence>
<name>A0ABU6WPB1_9FABA</name>
<keyword evidence="7" id="KW-1185">Reference proteome</keyword>
<evidence type="ECO:0000256" key="3">
    <source>
        <dbReference type="ARBA" id="ARBA00023027"/>
    </source>
</evidence>
<dbReference type="InterPro" id="IPR000157">
    <property type="entry name" value="TIR_dom"/>
</dbReference>
<keyword evidence="3" id="KW-0520">NAD</keyword>
<dbReference type="SMART" id="SM00255">
    <property type="entry name" value="TIR"/>
    <property type="match status" value="1"/>
</dbReference>
<dbReference type="PANTHER" id="PTHR32009">
    <property type="entry name" value="TMV RESISTANCE PROTEIN N-LIKE"/>
    <property type="match status" value="1"/>
</dbReference>
<comment type="caution">
    <text evidence="6">The sequence shown here is derived from an EMBL/GenBank/DDBJ whole genome shotgun (WGS) entry which is preliminary data.</text>
</comment>
<dbReference type="EC" id="3.2.2.6" evidence="1"/>
<protein>
    <recommendedName>
        <fullName evidence="1">ADP-ribosyl cyclase/cyclic ADP-ribose hydrolase</fullName>
        <ecNumber evidence="1">3.2.2.6</ecNumber>
    </recommendedName>
</protein>
<dbReference type="EMBL" id="JASCZI010181852">
    <property type="protein sequence ID" value="MED6186113.1"/>
    <property type="molecule type" value="Genomic_DNA"/>
</dbReference>
<gene>
    <name evidence="6" type="ORF">PIB30_063687</name>
</gene>
<dbReference type="PROSITE" id="PS50104">
    <property type="entry name" value="TIR"/>
    <property type="match status" value="1"/>
</dbReference>
<sequence length="164" mass="18620">MSYQSEERTPDPSWKYDVFLSFQGPDTRRGFISRLYQALKISGIHAFVDDDVLRSPEGMSYTMSQAIEASRVSVVVFSENYAASRWCLDEVTKIVECGRSIGQAVIPVFYNVDPADIQNQRGPYYGEDFQRHQERSSDERVQAWRAALTEAANLPGFNITGKSF</sequence>
<evidence type="ECO:0000313" key="6">
    <source>
        <dbReference type="EMBL" id="MED6186113.1"/>
    </source>
</evidence>
<dbReference type="Proteomes" id="UP001341840">
    <property type="component" value="Unassembled WGS sequence"/>
</dbReference>
<comment type="catalytic activity">
    <reaction evidence="4">
        <text>NAD(+) + H2O = ADP-D-ribose + nicotinamide + H(+)</text>
        <dbReference type="Rhea" id="RHEA:16301"/>
        <dbReference type="ChEBI" id="CHEBI:15377"/>
        <dbReference type="ChEBI" id="CHEBI:15378"/>
        <dbReference type="ChEBI" id="CHEBI:17154"/>
        <dbReference type="ChEBI" id="CHEBI:57540"/>
        <dbReference type="ChEBI" id="CHEBI:57967"/>
        <dbReference type="EC" id="3.2.2.6"/>
    </reaction>
    <physiologicalReaction direction="left-to-right" evidence="4">
        <dbReference type="Rhea" id="RHEA:16302"/>
    </physiologicalReaction>
</comment>
<evidence type="ECO:0000256" key="4">
    <source>
        <dbReference type="ARBA" id="ARBA00047304"/>
    </source>
</evidence>
<dbReference type="InterPro" id="IPR035897">
    <property type="entry name" value="Toll_tir_struct_dom_sf"/>
</dbReference>
<keyword evidence="2" id="KW-0378">Hydrolase</keyword>
<dbReference type="PANTHER" id="PTHR32009:SF39">
    <property type="entry name" value="TIR DOMAIN-CONTAINING PROTEIN"/>
    <property type="match status" value="1"/>
</dbReference>
<evidence type="ECO:0000256" key="2">
    <source>
        <dbReference type="ARBA" id="ARBA00022801"/>
    </source>
</evidence>
<dbReference type="SUPFAM" id="SSF52200">
    <property type="entry name" value="Toll/Interleukin receptor TIR domain"/>
    <property type="match status" value="1"/>
</dbReference>
<accession>A0ABU6WPB1</accession>
<evidence type="ECO:0000313" key="7">
    <source>
        <dbReference type="Proteomes" id="UP001341840"/>
    </source>
</evidence>
<proteinExistence type="predicted"/>
<organism evidence="6 7">
    <name type="scientific">Stylosanthes scabra</name>
    <dbReference type="NCBI Taxonomy" id="79078"/>
    <lineage>
        <taxon>Eukaryota</taxon>
        <taxon>Viridiplantae</taxon>
        <taxon>Streptophyta</taxon>
        <taxon>Embryophyta</taxon>
        <taxon>Tracheophyta</taxon>
        <taxon>Spermatophyta</taxon>
        <taxon>Magnoliopsida</taxon>
        <taxon>eudicotyledons</taxon>
        <taxon>Gunneridae</taxon>
        <taxon>Pentapetalae</taxon>
        <taxon>rosids</taxon>
        <taxon>fabids</taxon>
        <taxon>Fabales</taxon>
        <taxon>Fabaceae</taxon>
        <taxon>Papilionoideae</taxon>
        <taxon>50 kb inversion clade</taxon>
        <taxon>dalbergioids sensu lato</taxon>
        <taxon>Dalbergieae</taxon>
        <taxon>Pterocarpus clade</taxon>
        <taxon>Stylosanthes</taxon>
    </lineage>
</organism>
<dbReference type="Gene3D" id="3.40.50.10140">
    <property type="entry name" value="Toll/interleukin-1 receptor homology (TIR) domain"/>
    <property type="match status" value="1"/>
</dbReference>
<reference evidence="6 7" key="1">
    <citation type="journal article" date="2023" name="Plants (Basel)">
        <title>Bridging the Gap: Combining Genomics and Transcriptomics Approaches to Understand Stylosanthes scabra, an Orphan Legume from the Brazilian Caatinga.</title>
        <authorList>
            <person name="Ferreira-Neto J.R.C."/>
            <person name="da Silva M.D."/>
            <person name="Binneck E."/>
            <person name="de Melo N.F."/>
            <person name="da Silva R.H."/>
            <person name="de Melo A.L.T.M."/>
            <person name="Pandolfi V."/>
            <person name="Bustamante F.O."/>
            <person name="Brasileiro-Vidal A.C."/>
            <person name="Benko-Iseppon A.M."/>
        </authorList>
    </citation>
    <scope>NUCLEOTIDE SEQUENCE [LARGE SCALE GENOMIC DNA]</scope>
    <source>
        <tissue evidence="6">Leaves</tissue>
    </source>
</reference>